<organism evidence="5 6">
    <name type="scientific">Streptomyces viridosporus T7A</name>
    <dbReference type="NCBI Taxonomy" id="665577"/>
    <lineage>
        <taxon>Bacteria</taxon>
        <taxon>Bacillati</taxon>
        <taxon>Actinomycetota</taxon>
        <taxon>Actinomycetes</taxon>
        <taxon>Kitasatosporales</taxon>
        <taxon>Streptomycetaceae</taxon>
        <taxon>Streptomyces</taxon>
    </lineage>
</organism>
<evidence type="ECO:0000313" key="5">
    <source>
        <dbReference type="EMBL" id="QEU88449.1"/>
    </source>
</evidence>
<keyword evidence="6" id="KW-1185">Reference proteome</keyword>
<dbReference type="Pfam" id="PF00583">
    <property type="entry name" value="Acetyltransf_1"/>
    <property type="match status" value="1"/>
</dbReference>
<evidence type="ECO:0000256" key="2">
    <source>
        <dbReference type="ARBA" id="ARBA00023315"/>
    </source>
</evidence>
<reference evidence="5 6" key="1">
    <citation type="submission" date="2017-09" db="EMBL/GenBank/DDBJ databases">
        <authorList>
            <person name="Lee N."/>
            <person name="Cho B.-K."/>
        </authorList>
    </citation>
    <scope>NUCLEOTIDE SEQUENCE [LARGE SCALE GENOMIC DNA]</scope>
    <source>
        <strain evidence="5 6">ATCC 39115</strain>
    </source>
</reference>
<feature type="domain" description="N-acetyltransferase" evidence="4">
    <location>
        <begin position="181"/>
        <end position="334"/>
    </location>
</feature>
<dbReference type="SUPFAM" id="SSF55729">
    <property type="entry name" value="Acyl-CoA N-acyltransferases (Nat)"/>
    <property type="match status" value="2"/>
</dbReference>
<dbReference type="InterPro" id="IPR000182">
    <property type="entry name" value="GNAT_dom"/>
</dbReference>
<evidence type="ECO:0000256" key="3">
    <source>
        <dbReference type="SAM" id="MobiDB-lite"/>
    </source>
</evidence>
<evidence type="ECO:0000259" key="4">
    <source>
        <dbReference type="PROSITE" id="PS51186"/>
    </source>
</evidence>
<dbReference type="CDD" id="cd04301">
    <property type="entry name" value="NAT_SF"/>
    <property type="match status" value="1"/>
</dbReference>
<dbReference type="Proteomes" id="UP000327143">
    <property type="component" value="Chromosome"/>
</dbReference>
<evidence type="ECO:0000313" key="6">
    <source>
        <dbReference type="Proteomes" id="UP000327143"/>
    </source>
</evidence>
<dbReference type="Pfam" id="PF13508">
    <property type="entry name" value="Acetyltransf_7"/>
    <property type="match status" value="1"/>
</dbReference>
<name>A0ABX6AMV4_STRVD</name>
<dbReference type="PANTHER" id="PTHR43800:SF1">
    <property type="entry name" value="PEPTIDYL-LYSINE N-ACETYLTRANSFERASE YJAB"/>
    <property type="match status" value="1"/>
</dbReference>
<gene>
    <name evidence="5" type="ORF">CP969_29955</name>
</gene>
<keyword evidence="1" id="KW-0808">Transferase</keyword>
<dbReference type="Gene3D" id="3.40.630.30">
    <property type="match status" value="2"/>
</dbReference>
<dbReference type="PANTHER" id="PTHR43800">
    <property type="entry name" value="PEPTIDYL-LYSINE N-ACETYLTRANSFERASE YJAB"/>
    <property type="match status" value="1"/>
</dbReference>
<sequence>MRIRPAAFGDLPALQDVERAAGAPFRDLGMPEIADDEPPALDTLEHFRRAGRCWVAADERDRPAAYLIAEPVDGALHVEQVSVHPRAAGRGVGRSLISRAAAHARAEGLAALTLTTFAEVPWNAPYYARLGFRTLAESDLTPGLRRIRAEESGHGLDRWPRVCMRLDLREDGAAPTGPPRVTIRAAHERDFPGFLGLAAQVEQWFGPMVEEAGFHDAVRAHISRSMALVAVSSGPDLLGGLLFGAEPPAHHVHWLVVSQRARGTGVGRALMAEATRRWVRGPGHLEVVTFGADHPGAAVSGARVFYERLGFTPAEATGPGPEGGSRQVFRRTVG</sequence>
<dbReference type="PROSITE" id="PS51186">
    <property type="entry name" value="GNAT"/>
    <property type="match status" value="2"/>
</dbReference>
<dbReference type="EMBL" id="CP023700">
    <property type="protein sequence ID" value="QEU88449.1"/>
    <property type="molecule type" value="Genomic_DNA"/>
</dbReference>
<proteinExistence type="predicted"/>
<feature type="region of interest" description="Disordered" evidence="3">
    <location>
        <begin position="315"/>
        <end position="334"/>
    </location>
</feature>
<keyword evidence="2" id="KW-0012">Acyltransferase</keyword>
<accession>A0ABX6AMV4</accession>
<dbReference type="InterPro" id="IPR016181">
    <property type="entry name" value="Acyl_CoA_acyltransferase"/>
</dbReference>
<feature type="domain" description="N-acetyltransferase" evidence="4">
    <location>
        <begin position="1"/>
        <end position="169"/>
    </location>
</feature>
<protein>
    <submittedName>
        <fullName evidence="5">GNAT family N-acetyltransferase</fullName>
    </submittedName>
</protein>
<evidence type="ECO:0000256" key="1">
    <source>
        <dbReference type="ARBA" id="ARBA00022679"/>
    </source>
</evidence>